<dbReference type="GO" id="GO:0006506">
    <property type="term" value="P:GPI anchor biosynthetic process"/>
    <property type="evidence" value="ECO:0007669"/>
    <property type="project" value="UniProtKB-KW"/>
</dbReference>
<dbReference type="Proteomes" id="UP001558652">
    <property type="component" value="Unassembled WGS sequence"/>
</dbReference>
<name>A0ABD0Z643_9HEMI</name>
<comment type="caution">
    <text evidence="9">The sequence shown here is derived from an EMBL/GenBank/DDBJ whole genome shotgun (WGS) entry which is preliminary data.</text>
</comment>
<keyword evidence="6 8" id="KW-1133">Transmembrane helix</keyword>
<dbReference type="InterPro" id="IPR036364">
    <property type="entry name" value="SEA_dom_sf"/>
</dbReference>
<keyword evidence="7 8" id="KW-0472">Membrane</keyword>
<evidence type="ECO:0000256" key="1">
    <source>
        <dbReference type="ARBA" id="ARBA00004477"/>
    </source>
</evidence>
<evidence type="ECO:0000256" key="3">
    <source>
        <dbReference type="ARBA" id="ARBA00022502"/>
    </source>
</evidence>
<feature type="transmembrane region" description="Helical" evidence="8">
    <location>
        <begin position="15"/>
        <end position="34"/>
    </location>
</feature>
<keyword evidence="4 8" id="KW-0812">Transmembrane</keyword>
<evidence type="ECO:0000256" key="8">
    <source>
        <dbReference type="SAM" id="Phobius"/>
    </source>
</evidence>
<evidence type="ECO:0000256" key="7">
    <source>
        <dbReference type="ARBA" id="ARBA00023136"/>
    </source>
</evidence>
<dbReference type="SUPFAM" id="SSF82671">
    <property type="entry name" value="SEA domain"/>
    <property type="match status" value="1"/>
</dbReference>
<dbReference type="EMBL" id="JBFDAA010000002">
    <property type="protein sequence ID" value="KAL1139992.1"/>
    <property type="molecule type" value="Genomic_DNA"/>
</dbReference>
<evidence type="ECO:0000313" key="10">
    <source>
        <dbReference type="Proteomes" id="UP001558652"/>
    </source>
</evidence>
<organism evidence="9 10">
    <name type="scientific">Ranatra chinensis</name>
    <dbReference type="NCBI Taxonomy" id="642074"/>
    <lineage>
        <taxon>Eukaryota</taxon>
        <taxon>Metazoa</taxon>
        <taxon>Ecdysozoa</taxon>
        <taxon>Arthropoda</taxon>
        <taxon>Hexapoda</taxon>
        <taxon>Insecta</taxon>
        <taxon>Pterygota</taxon>
        <taxon>Neoptera</taxon>
        <taxon>Paraneoptera</taxon>
        <taxon>Hemiptera</taxon>
        <taxon>Heteroptera</taxon>
        <taxon>Panheteroptera</taxon>
        <taxon>Nepomorpha</taxon>
        <taxon>Nepidae</taxon>
        <taxon>Ranatrinae</taxon>
        <taxon>Ranatra</taxon>
    </lineage>
</organism>
<evidence type="ECO:0000256" key="5">
    <source>
        <dbReference type="ARBA" id="ARBA00022824"/>
    </source>
</evidence>
<feature type="transmembrane region" description="Helical" evidence="8">
    <location>
        <begin position="132"/>
        <end position="152"/>
    </location>
</feature>
<evidence type="ECO:0008006" key="11">
    <source>
        <dbReference type="Google" id="ProtNLM"/>
    </source>
</evidence>
<evidence type="ECO:0000256" key="2">
    <source>
        <dbReference type="ARBA" id="ARBA00004687"/>
    </source>
</evidence>
<dbReference type="InterPro" id="IPR009580">
    <property type="entry name" value="GPI_biosynthesis_protein_Pig-F"/>
</dbReference>
<evidence type="ECO:0000256" key="4">
    <source>
        <dbReference type="ARBA" id="ARBA00022692"/>
    </source>
</evidence>
<evidence type="ECO:0000313" key="9">
    <source>
        <dbReference type="EMBL" id="KAL1139992.1"/>
    </source>
</evidence>
<reference evidence="9 10" key="1">
    <citation type="submission" date="2024-07" db="EMBL/GenBank/DDBJ databases">
        <title>Chromosome-level genome assembly of the water stick insect Ranatra chinensis (Heteroptera: Nepidae).</title>
        <authorList>
            <person name="Liu X."/>
        </authorList>
    </citation>
    <scope>NUCLEOTIDE SEQUENCE [LARGE SCALE GENOMIC DNA]</scope>
    <source>
        <strain evidence="9">Cailab_2021Rc</strain>
        <tissue evidence="9">Muscle</tissue>
    </source>
</reference>
<feature type="transmembrane region" description="Helical" evidence="8">
    <location>
        <begin position="206"/>
        <end position="226"/>
    </location>
</feature>
<evidence type="ECO:0000256" key="6">
    <source>
        <dbReference type="ARBA" id="ARBA00022989"/>
    </source>
</evidence>
<dbReference type="AlphaFoldDB" id="A0ABD0Z643"/>
<proteinExistence type="predicted"/>
<accession>A0ABD0Z643</accession>
<keyword evidence="3" id="KW-0337">GPI-anchor biosynthesis</keyword>
<keyword evidence="10" id="KW-1185">Reference proteome</keyword>
<comment type="pathway">
    <text evidence="2">Glycolipid biosynthesis; glycosylphosphatidylinositol-anchor biosynthesis.</text>
</comment>
<dbReference type="Pfam" id="PF06699">
    <property type="entry name" value="PIG-F"/>
    <property type="match status" value="1"/>
</dbReference>
<feature type="transmembrane region" description="Helical" evidence="8">
    <location>
        <begin position="172"/>
        <end position="194"/>
    </location>
</feature>
<dbReference type="GO" id="GO:0005789">
    <property type="term" value="C:endoplasmic reticulum membrane"/>
    <property type="evidence" value="ECO:0007669"/>
    <property type="project" value="UniProtKB-SubCell"/>
</dbReference>
<feature type="transmembrane region" description="Helical" evidence="8">
    <location>
        <begin position="39"/>
        <end position="57"/>
    </location>
</feature>
<comment type="subcellular location">
    <subcellularLocation>
        <location evidence="1">Endoplasmic reticulum membrane</location>
        <topology evidence="1">Multi-pass membrane protein</topology>
    </subcellularLocation>
</comment>
<protein>
    <recommendedName>
        <fullName evidence="11">Phosphatidylinositol-glycan biosynthesis class F protein</fullName>
    </recommendedName>
</protein>
<keyword evidence="5" id="KW-0256">Endoplasmic reticulum</keyword>
<sequence length="239" mass="27191">MALTKFHGPTLDEIGFFYCISTCVVLTLFSLVLFFNETYLLLGSFSIYPAFLFLGVLELTKWTYSQILHQKDSLIYRNKKLSVILLLWNNLKTSGFKEFFKSIIIVGGSVIVYYILAVLFGAQVLKNFEETFMFSMLLSQLTIFPLCLNVGASDIPHLLSTMESSNAIHSLLIMNIKGTLAGAWLGAIVIPLDWDRPWQEWPIPCSVGAFCGYILSHYVLLIQTFISPTTKFWMPRKKQ</sequence>
<feature type="transmembrane region" description="Helical" evidence="8">
    <location>
        <begin position="99"/>
        <end position="120"/>
    </location>
</feature>
<gene>
    <name evidence="9" type="ORF">AAG570_006969</name>
</gene>